<proteinExistence type="predicted"/>
<protein>
    <recommendedName>
        <fullName evidence="1">DISARM protein DrmE C-terminal domain-containing protein</fullName>
    </recommendedName>
</protein>
<evidence type="ECO:0000313" key="2">
    <source>
        <dbReference type="EMBL" id="ELZ36975.1"/>
    </source>
</evidence>
<evidence type="ECO:0000259" key="1">
    <source>
        <dbReference type="Pfam" id="PF24957"/>
    </source>
</evidence>
<dbReference type="AlphaFoldDB" id="M0DNC4"/>
<accession>M0DNC4</accession>
<dbReference type="Pfam" id="PF24957">
    <property type="entry name" value="DrmE_C"/>
    <property type="match status" value="1"/>
</dbReference>
<dbReference type="EMBL" id="AOJE01000066">
    <property type="protein sequence ID" value="ELZ36975.1"/>
    <property type="molecule type" value="Genomic_DNA"/>
</dbReference>
<evidence type="ECO:0000313" key="3">
    <source>
        <dbReference type="Proteomes" id="UP000011514"/>
    </source>
</evidence>
<keyword evidence="3" id="KW-1185">Reference proteome</keyword>
<organism evidence="2 3">
    <name type="scientific">Halorubrum saccharovorum DSM 1137</name>
    <dbReference type="NCBI Taxonomy" id="1227484"/>
    <lineage>
        <taxon>Archaea</taxon>
        <taxon>Methanobacteriati</taxon>
        <taxon>Methanobacteriota</taxon>
        <taxon>Stenosarchaea group</taxon>
        <taxon>Halobacteria</taxon>
        <taxon>Halobacteriales</taxon>
        <taxon>Haloferacaceae</taxon>
        <taxon>Halorubrum</taxon>
    </lineage>
</organism>
<comment type="caution">
    <text evidence="2">The sequence shown here is derived from an EMBL/GenBank/DDBJ whole genome shotgun (WGS) entry which is preliminary data.</text>
</comment>
<dbReference type="InterPro" id="IPR056666">
    <property type="entry name" value="DrmE_C"/>
</dbReference>
<dbReference type="Proteomes" id="UP000011514">
    <property type="component" value="Unassembled WGS sequence"/>
</dbReference>
<dbReference type="eggNOG" id="arCOG09338">
    <property type="taxonomic scope" value="Archaea"/>
</dbReference>
<reference evidence="2 3" key="1">
    <citation type="journal article" date="2014" name="PLoS Genet.">
        <title>Phylogenetically driven sequencing of extremely halophilic archaea reveals strategies for static and dynamic osmo-response.</title>
        <authorList>
            <person name="Becker E.A."/>
            <person name="Seitzer P.M."/>
            <person name="Tritt A."/>
            <person name="Larsen D."/>
            <person name="Krusor M."/>
            <person name="Yao A.I."/>
            <person name="Wu D."/>
            <person name="Madern D."/>
            <person name="Eisen J.A."/>
            <person name="Darling A.E."/>
            <person name="Facciotti M.T."/>
        </authorList>
    </citation>
    <scope>NUCLEOTIDE SEQUENCE [LARGE SCALE GENOMIC DNA]</scope>
    <source>
        <strain evidence="2 3">DSM 1137</strain>
    </source>
</reference>
<feature type="domain" description="DISARM protein DrmE C-terminal" evidence="1">
    <location>
        <begin position="24"/>
        <end position="111"/>
    </location>
</feature>
<dbReference type="STRING" id="1227484.C471_13716"/>
<sequence length="183" mass="21897">MEIRTHVERQLYDMGEASIVVKANKWKDLLQREIDLRDHSFEDFVEQMNSTEITPKNKSTYRDWYHGEVTMPKSKDSLYYIADAYDLDEIKNQLDECWNANRTIRRVKSELIDKWLDEAQEELLSEDMEVEDLLRNDQGLDIRVSDFEKFDEDNEPLVLAHKVTSIEYDVTRSYSYLGRWRST</sequence>
<gene>
    <name evidence="2" type="ORF">C471_13716</name>
</gene>
<name>M0DNC4_9EURY</name>
<dbReference type="PATRIC" id="fig|1227484.4.peg.2701"/>